<evidence type="ECO:0000313" key="4">
    <source>
        <dbReference type="Proteomes" id="UP001589867"/>
    </source>
</evidence>
<dbReference type="InterPro" id="IPR000719">
    <property type="entry name" value="Prot_kinase_dom"/>
</dbReference>
<dbReference type="RefSeq" id="WP_377243475.1">
    <property type="nucleotide sequence ID" value="NZ_JBHLUH010000002.1"/>
</dbReference>
<dbReference type="InterPro" id="IPR051681">
    <property type="entry name" value="Ser/Thr_Kinases-Pseudokinases"/>
</dbReference>
<gene>
    <name evidence="3" type="ORF">ACFFIA_00380</name>
</gene>
<dbReference type="Gene3D" id="1.10.510.10">
    <property type="entry name" value="Transferase(Phosphotransferase) domain 1"/>
    <property type="match status" value="1"/>
</dbReference>
<evidence type="ECO:0000256" key="1">
    <source>
        <dbReference type="SAM" id="MobiDB-lite"/>
    </source>
</evidence>
<reference evidence="3 4" key="1">
    <citation type="submission" date="2024-09" db="EMBL/GenBank/DDBJ databases">
        <authorList>
            <person name="Sun Q."/>
            <person name="Mori K."/>
        </authorList>
    </citation>
    <scope>NUCLEOTIDE SEQUENCE [LARGE SCALE GENOMIC DNA]</scope>
    <source>
        <strain evidence="3 4">TBRC 3947</strain>
    </source>
</reference>
<evidence type="ECO:0000313" key="3">
    <source>
        <dbReference type="EMBL" id="MFC0526122.1"/>
    </source>
</evidence>
<sequence length="464" mass="50938">MLLTLPCRVRTASRATLELVRELGRGGQGSVYEVAGGRHAVKVLRETTADQSADWAQRLRVVSRLPLDGLPVARPIDTLAPPLTGYVMELLNGMVPLSQLNRVPSGARAIEHYRDTGGLRRRLRLLARVADVLAAMHTSGLVYQDPSPNNIFISERVDRDQVWLIDTDNVAYASAPGRPVCTPRYRAPELRPVASRRADSLSDAFAFAVIAYELLTQDHPFIGDELYGAEDEEAEAEAYDGGQPFVDHPDDSSNRSTRGIQPRDLVIGPALSSAFRSTFVDGPRRRDRRPGVGRWADLLRAAAGATVSCPACHMSYYFDLAVYRCPWCDDAPRPAVLRVWVVVDVAGDPADEPGRGTHSERGHLVSVAGEELYLTRGAVLGAVADPAGLMFQLRWEGDRLKIVNHTERVVDLVAPDGSEARVLERDKVASLRATSDRAMWSVRVVRPGRPDRWLCFAVEAGGPQ</sequence>
<name>A0ABV6LUN0_9ACTN</name>
<organism evidence="3 4">
    <name type="scientific">Phytohabitans kaempferiae</name>
    <dbReference type="NCBI Taxonomy" id="1620943"/>
    <lineage>
        <taxon>Bacteria</taxon>
        <taxon>Bacillati</taxon>
        <taxon>Actinomycetota</taxon>
        <taxon>Actinomycetes</taxon>
        <taxon>Micromonosporales</taxon>
        <taxon>Micromonosporaceae</taxon>
    </lineage>
</organism>
<dbReference type="Pfam" id="PF00069">
    <property type="entry name" value="Pkinase"/>
    <property type="match status" value="1"/>
</dbReference>
<accession>A0ABV6LUN0</accession>
<comment type="caution">
    <text evidence="3">The sequence shown here is derived from an EMBL/GenBank/DDBJ whole genome shotgun (WGS) entry which is preliminary data.</text>
</comment>
<dbReference type="PROSITE" id="PS50011">
    <property type="entry name" value="PROTEIN_KINASE_DOM"/>
    <property type="match status" value="1"/>
</dbReference>
<feature type="region of interest" description="Disordered" evidence="1">
    <location>
        <begin position="232"/>
        <end position="261"/>
    </location>
</feature>
<feature type="domain" description="Protein kinase" evidence="2">
    <location>
        <begin position="17"/>
        <end position="299"/>
    </location>
</feature>
<dbReference type="PANTHER" id="PTHR44329">
    <property type="entry name" value="SERINE/THREONINE-PROTEIN KINASE TNNI3K-RELATED"/>
    <property type="match status" value="1"/>
</dbReference>
<keyword evidence="4" id="KW-1185">Reference proteome</keyword>
<evidence type="ECO:0000259" key="2">
    <source>
        <dbReference type="PROSITE" id="PS50011"/>
    </source>
</evidence>
<dbReference type="Proteomes" id="UP001589867">
    <property type="component" value="Unassembled WGS sequence"/>
</dbReference>
<dbReference type="InterPro" id="IPR011009">
    <property type="entry name" value="Kinase-like_dom_sf"/>
</dbReference>
<dbReference type="EMBL" id="JBHLUH010000002">
    <property type="protein sequence ID" value="MFC0526122.1"/>
    <property type="molecule type" value="Genomic_DNA"/>
</dbReference>
<dbReference type="SUPFAM" id="SSF56112">
    <property type="entry name" value="Protein kinase-like (PK-like)"/>
    <property type="match status" value="1"/>
</dbReference>
<dbReference type="SMART" id="SM00220">
    <property type="entry name" value="S_TKc"/>
    <property type="match status" value="1"/>
</dbReference>
<protein>
    <recommendedName>
        <fullName evidence="2">Protein kinase domain-containing protein</fullName>
    </recommendedName>
</protein>
<proteinExistence type="predicted"/>